<sequence length="98" mass="11160">MALQITKNHEIFEIKGSIVAENAQSLQHHFEQLLFNCDKVILCIDKVKKIDAFGVTVLTKLFRNAMKNNKIFFIIGKGNKKVSKAFGSVSYILRNDFV</sequence>
<accession>A0A554VPB2</accession>
<keyword evidence="3" id="KW-1185">Reference proteome</keyword>
<dbReference type="Gene3D" id="3.30.750.24">
    <property type="entry name" value="STAS domain"/>
    <property type="match status" value="1"/>
</dbReference>
<proteinExistence type="predicted"/>
<dbReference type="RefSeq" id="WP_109433973.1">
    <property type="nucleotide sequence ID" value="NZ_CANLFO010000006.1"/>
</dbReference>
<dbReference type="AlphaFoldDB" id="A0A554VPB2"/>
<dbReference type="InterPro" id="IPR002645">
    <property type="entry name" value="STAS_dom"/>
</dbReference>
<feature type="domain" description="STAS" evidence="1">
    <location>
        <begin position="1"/>
        <end position="98"/>
    </location>
</feature>
<dbReference type="EMBL" id="VLNR01000008">
    <property type="protein sequence ID" value="TSE10237.1"/>
    <property type="molecule type" value="Genomic_DNA"/>
</dbReference>
<dbReference type="Pfam" id="PF01740">
    <property type="entry name" value="STAS"/>
    <property type="match status" value="1"/>
</dbReference>
<name>A0A554VPB2_9FLAO</name>
<dbReference type="SUPFAM" id="SSF52091">
    <property type="entry name" value="SpoIIaa-like"/>
    <property type="match status" value="1"/>
</dbReference>
<protein>
    <submittedName>
        <fullName evidence="2">STAS domain-containing protein</fullName>
    </submittedName>
</protein>
<evidence type="ECO:0000313" key="2">
    <source>
        <dbReference type="EMBL" id="TSE10237.1"/>
    </source>
</evidence>
<reference evidence="2 3" key="1">
    <citation type="submission" date="2019-07" db="EMBL/GenBank/DDBJ databases">
        <title>The draft genome sequence of Aquimarina algiphila M91.</title>
        <authorList>
            <person name="Meng X."/>
        </authorList>
    </citation>
    <scope>NUCLEOTIDE SEQUENCE [LARGE SCALE GENOMIC DNA]</scope>
    <source>
        <strain evidence="2 3">M91</strain>
    </source>
</reference>
<dbReference type="Proteomes" id="UP000318833">
    <property type="component" value="Unassembled WGS sequence"/>
</dbReference>
<gene>
    <name evidence="2" type="ORF">FOF46_05715</name>
</gene>
<dbReference type="OrthoDB" id="1163458at2"/>
<comment type="caution">
    <text evidence="2">The sequence shown here is derived from an EMBL/GenBank/DDBJ whole genome shotgun (WGS) entry which is preliminary data.</text>
</comment>
<evidence type="ECO:0000259" key="1">
    <source>
        <dbReference type="PROSITE" id="PS50801"/>
    </source>
</evidence>
<dbReference type="InterPro" id="IPR036513">
    <property type="entry name" value="STAS_dom_sf"/>
</dbReference>
<organism evidence="2 3">
    <name type="scientific">Aquimarina algiphila</name>
    <dbReference type="NCBI Taxonomy" id="2047982"/>
    <lineage>
        <taxon>Bacteria</taxon>
        <taxon>Pseudomonadati</taxon>
        <taxon>Bacteroidota</taxon>
        <taxon>Flavobacteriia</taxon>
        <taxon>Flavobacteriales</taxon>
        <taxon>Flavobacteriaceae</taxon>
        <taxon>Aquimarina</taxon>
    </lineage>
</organism>
<evidence type="ECO:0000313" key="3">
    <source>
        <dbReference type="Proteomes" id="UP000318833"/>
    </source>
</evidence>
<dbReference type="PROSITE" id="PS50801">
    <property type="entry name" value="STAS"/>
    <property type="match status" value="1"/>
</dbReference>